<dbReference type="Proteomes" id="UP000010467">
    <property type="component" value="Chromosome"/>
</dbReference>
<evidence type="ECO:0000313" key="2">
    <source>
        <dbReference type="EMBL" id="AFZ65932.1"/>
    </source>
</evidence>
<evidence type="ECO:0000256" key="1">
    <source>
        <dbReference type="SAM" id="Phobius"/>
    </source>
</evidence>
<dbReference type="AlphaFoldDB" id="K9ZYB6"/>
<dbReference type="PANTHER" id="PTHR35864">
    <property type="entry name" value="ZINC METALLOPROTEASE MJ0611-RELATED"/>
    <property type="match status" value="1"/>
</dbReference>
<gene>
    <name evidence="2" type="ordered locus">Deipe_0331</name>
</gene>
<feature type="transmembrane region" description="Helical" evidence="1">
    <location>
        <begin position="128"/>
        <end position="147"/>
    </location>
</feature>
<proteinExistence type="predicted"/>
<dbReference type="HOGENOM" id="CLU_086979_1_0_0"/>
<keyword evidence="1" id="KW-0472">Membrane</keyword>
<feature type="transmembrane region" description="Helical" evidence="1">
    <location>
        <begin position="87"/>
        <end position="108"/>
    </location>
</feature>
<dbReference type="STRING" id="937777.Deipe_0331"/>
<name>K9ZYB6_DEIPD</name>
<dbReference type="EMBL" id="CP003382">
    <property type="protein sequence ID" value="AFZ65932.1"/>
    <property type="molecule type" value="Genomic_DNA"/>
</dbReference>
<feature type="transmembrane region" description="Helical" evidence="1">
    <location>
        <begin position="55"/>
        <end position="75"/>
    </location>
</feature>
<accession>K9ZYB6</accession>
<keyword evidence="1" id="KW-1133">Transmembrane helix</keyword>
<dbReference type="InterPro" id="IPR052348">
    <property type="entry name" value="Metallopeptidase_M50B"/>
</dbReference>
<dbReference type="PANTHER" id="PTHR35864:SF1">
    <property type="entry name" value="ZINC METALLOPROTEASE YWHC-RELATED"/>
    <property type="match status" value="1"/>
</dbReference>
<evidence type="ECO:0000313" key="3">
    <source>
        <dbReference type="Proteomes" id="UP000010467"/>
    </source>
</evidence>
<reference evidence="3" key="1">
    <citation type="submission" date="2012-03" db="EMBL/GenBank/DDBJ databases">
        <title>Complete sequence of chromosome of Deinococcus peraridilitoris DSM 19664.</title>
        <authorList>
            <person name="Lucas S."/>
            <person name="Copeland A."/>
            <person name="Lapidus A."/>
            <person name="Glavina del Rio T."/>
            <person name="Dalin E."/>
            <person name="Tice H."/>
            <person name="Bruce D."/>
            <person name="Goodwin L."/>
            <person name="Pitluck S."/>
            <person name="Peters L."/>
            <person name="Mikhailova N."/>
            <person name="Lu M."/>
            <person name="Kyrpides N."/>
            <person name="Mavromatis K."/>
            <person name="Ivanova N."/>
            <person name="Brettin T."/>
            <person name="Detter J.C."/>
            <person name="Han C."/>
            <person name="Larimer F."/>
            <person name="Land M."/>
            <person name="Hauser L."/>
            <person name="Markowitz V."/>
            <person name="Cheng J.-F."/>
            <person name="Hugenholtz P."/>
            <person name="Woyke T."/>
            <person name="Wu D."/>
            <person name="Pukall R."/>
            <person name="Steenblock K."/>
            <person name="Brambilla E."/>
            <person name="Klenk H.-P."/>
            <person name="Eisen J.A."/>
        </authorList>
    </citation>
    <scope>NUCLEOTIDE SEQUENCE [LARGE SCALE GENOMIC DNA]</scope>
    <source>
        <strain evidence="3">DSM 19664 / LMG 22246 / CIP 109416 / KR-200</strain>
    </source>
</reference>
<dbReference type="KEGG" id="dpd:Deipe_0331"/>
<keyword evidence="1" id="KW-0812">Transmembrane</keyword>
<dbReference type="PATRIC" id="fig|937777.3.peg.341"/>
<organism evidence="2 3">
    <name type="scientific">Deinococcus peraridilitoris (strain DSM 19664 / LMG 22246 / CIP 109416 / KR-200)</name>
    <dbReference type="NCBI Taxonomy" id="937777"/>
    <lineage>
        <taxon>Bacteria</taxon>
        <taxon>Thermotogati</taxon>
        <taxon>Deinococcota</taxon>
        <taxon>Deinococci</taxon>
        <taxon>Deinococcales</taxon>
        <taxon>Deinococcaceae</taxon>
        <taxon>Deinococcus</taxon>
    </lineage>
</organism>
<sequence length="209" mass="22838">MFGPLTLLLREPLIPLVLVALFVFGLLLHNAAQAHLAARLGDSSALEAGFGRPELWRHVSLGAVVWYLTLGLGLSRPVPVNLPRRRALAVLLSGPLTLALWALVLMTIRQLLLALMPTLDVLYQGMQLASKALVLHAVFYLLPFPTLDGGRALWEVGSRGVRQVLAQLSVAGTLLLYILWVVLLLSGTVNAFFNPLWSLLQTVPGWLPF</sequence>
<dbReference type="OrthoDB" id="67818at2"/>
<keyword evidence="3" id="KW-1185">Reference proteome</keyword>
<dbReference type="eggNOG" id="COG1994">
    <property type="taxonomic scope" value="Bacteria"/>
</dbReference>
<protein>
    <submittedName>
        <fullName evidence="2">Uncharacterized protein</fullName>
    </submittedName>
</protein>
<feature type="transmembrane region" description="Helical" evidence="1">
    <location>
        <begin position="168"/>
        <end position="193"/>
    </location>
</feature>
<dbReference type="RefSeq" id="WP_015234243.1">
    <property type="nucleotide sequence ID" value="NC_019793.1"/>
</dbReference>